<feature type="transmembrane region" description="Helical" evidence="1">
    <location>
        <begin position="68"/>
        <end position="93"/>
    </location>
</feature>
<dbReference type="AlphaFoldDB" id="H8W3X0"/>
<dbReference type="WormBase" id="C10A4.9b">
    <property type="protein sequence ID" value="CE47250"/>
    <property type="gene ID" value="WBGene00045456"/>
</dbReference>
<accession>H8W3X0</accession>
<dbReference type="Bgee" id="WBGene00045456">
    <property type="expression patterns" value="Expressed in adult organism and 1 other cell type or tissue"/>
</dbReference>
<keyword evidence="3" id="KW-1185">Reference proteome</keyword>
<sequence length="201" mass="22747">MKVAIMLHSFTILLSVALLVLVILDAYLYAWNTDDNGVSLGSNSLASCAPWKNGCSDFWGKMGNEHRIGLIVHLCSIPFIIAIILILSLALFTRVIRKKIAVIILILFSWLVLSILLASSFYKKNTLKIGNTRGYFYNENWPKYISLASLLVSFSITQIFAFGGYLRPSITMLSFEGHYQRYARNKKLEKNMVSVTHLNNF</sequence>
<dbReference type="PaxDb" id="6239-C10A4.9b"/>
<dbReference type="PeptideAtlas" id="H8W3X0"/>
<proteinExistence type="evidence at protein level"/>
<keyword evidence="1" id="KW-1133">Transmembrane helix</keyword>
<feature type="transmembrane region" description="Helical" evidence="1">
    <location>
        <begin position="12"/>
        <end position="30"/>
    </location>
</feature>
<evidence type="ECO:0000256" key="1">
    <source>
        <dbReference type="SAM" id="Phobius"/>
    </source>
</evidence>
<dbReference type="KEGG" id="cel:CELE_C10A4.9"/>
<dbReference type="HOGENOM" id="CLU_118242_0_0_1"/>
<evidence type="ECO:0000313" key="2">
    <source>
        <dbReference type="EMBL" id="CCG28108.1"/>
    </source>
</evidence>
<keyword evidence="5" id="KW-1267">Proteomics identification</keyword>
<reference evidence="2 3" key="1">
    <citation type="journal article" date="1998" name="Science">
        <title>Genome sequence of the nematode C. elegans: a platform for investigating biology.</title>
        <authorList>
            <consortium name="The C. elegans sequencing consortium"/>
            <person name="Sulson J.E."/>
            <person name="Waterston R."/>
        </authorList>
    </citation>
    <scope>NUCLEOTIDE SEQUENCE [LARGE SCALE GENOMIC DNA]</scope>
    <source>
        <strain evidence="2 3">Bristol N2</strain>
    </source>
</reference>
<dbReference type="OMA" id="QIYITLA"/>
<dbReference type="AGR" id="WB:WBGene00045456"/>
<dbReference type="CTD" id="6418834"/>
<protein>
    <submittedName>
        <fullName evidence="2">Epithelial membrane protein 2</fullName>
    </submittedName>
</protein>
<dbReference type="ExpressionAtlas" id="H8W3X0">
    <property type="expression patterns" value="baseline"/>
</dbReference>
<dbReference type="FunCoup" id="H8W3X0">
    <property type="interactions" value="1519"/>
</dbReference>
<evidence type="ECO:0000313" key="3">
    <source>
        <dbReference type="Proteomes" id="UP000001940"/>
    </source>
</evidence>
<feature type="transmembrane region" description="Helical" evidence="1">
    <location>
        <begin position="100"/>
        <end position="122"/>
    </location>
</feature>
<dbReference type="GeneID" id="6418834"/>
<keyword evidence="1" id="KW-0812">Transmembrane</keyword>
<dbReference type="InParanoid" id="H8W3X0"/>
<organism evidence="2 3">
    <name type="scientific">Caenorhabditis elegans</name>
    <dbReference type="NCBI Taxonomy" id="6239"/>
    <lineage>
        <taxon>Eukaryota</taxon>
        <taxon>Metazoa</taxon>
        <taxon>Ecdysozoa</taxon>
        <taxon>Nematoda</taxon>
        <taxon>Chromadorea</taxon>
        <taxon>Rhabditida</taxon>
        <taxon>Rhabditina</taxon>
        <taxon>Rhabditomorpha</taxon>
        <taxon>Rhabditoidea</taxon>
        <taxon>Rhabditidae</taxon>
        <taxon>Peloderinae</taxon>
        <taxon>Caenorhabditis</taxon>
    </lineage>
</organism>
<dbReference type="EMBL" id="BX284606">
    <property type="protein sequence ID" value="CCG28108.1"/>
    <property type="molecule type" value="Genomic_DNA"/>
</dbReference>
<evidence type="ECO:0000313" key="4">
    <source>
        <dbReference type="WormBase" id="C10A4.9b"/>
    </source>
</evidence>
<keyword evidence="1" id="KW-0472">Membrane</keyword>
<feature type="transmembrane region" description="Helical" evidence="1">
    <location>
        <begin position="144"/>
        <end position="166"/>
    </location>
</feature>
<dbReference type="RefSeq" id="NP_001257048.1">
    <property type="nucleotide sequence ID" value="NM_001270119.3"/>
</dbReference>
<name>H8W3X0_CAEEL</name>
<evidence type="ECO:0007829" key="5">
    <source>
        <dbReference type="PeptideAtlas" id="H8W3X0"/>
    </source>
</evidence>
<gene>
    <name evidence="2 4" type="ORF">C10A4.9</name>
    <name evidence="2" type="ORF">CELE_C10A4.9</name>
</gene>
<dbReference type="OrthoDB" id="5823853at2759"/>
<dbReference type="Proteomes" id="UP000001940">
    <property type="component" value="Chromosome X"/>
</dbReference>
<dbReference type="eggNOG" id="ENOG502THZH">
    <property type="taxonomic scope" value="Eukaryota"/>
</dbReference>